<dbReference type="Proteomes" id="UP000683246">
    <property type="component" value="Chromosome"/>
</dbReference>
<organism evidence="2 3">
    <name type="scientific">Vallitalea pronyensis</name>
    <dbReference type="NCBI Taxonomy" id="1348613"/>
    <lineage>
        <taxon>Bacteria</taxon>
        <taxon>Bacillati</taxon>
        <taxon>Bacillota</taxon>
        <taxon>Clostridia</taxon>
        <taxon>Lachnospirales</taxon>
        <taxon>Vallitaleaceae</taxon>
        <taxon>Vallitalea</taxon>
    </lineage>
</organism>
<evidence type="ECO:0000256" key="1">
    <source>
        <dbReference type="SAM" id="SignalP"/>
    </source>
</evidence>
<evidence type="ECO:0000313" key="3">
    <source>
        <dbReference type="Proteomes" id="UP000683246"/>
    </source>
</evidence>
<reference evidence="2" key="1">
    <citation type="submission" date="2020-07" db="EMBL/GenBank/DDBJ databases">
        <title>Vallitalea pronyensis genome.</title>
        <authorList>
            <person name="Postec A."/>
        </authorList>
    </citation>
    <scope>NUCLEOTIDE SEQUENCE</scope>
    <source>
        <strain evidence="2">FatNI3</strain>
    </source>
</reference>
<proteinExistence type="predicted"/>
<accession>A0A8J8MHD7</accession>
<dbReference type="AlphaFoldDB" id="A0A8J8MHD7"/>
<feature type="chain" id="PRO_5035309459" evidence="1">
    <location>
        <begin position="21"/>
        <end position="146"/>
    </location>
</feature>
<protein>
    <submittedName>
        <fullName evidence="2">Uncharacterized protein</fullName>
    </submittedName>
</protein>
<name>A0A8J8MHD7_9FIRM</name>
<evidence type="ECO:0000313" key="2">
    <source>
        <dbReference type="EMBL" id="QUI21660.1"/>
    </source>
</evidence>
<keyword evidence="1" id="KW-0732">Signal</keyword>
<dbReference type="RefSeq" id="WP_212697130.1">
    <property type="nucleotide sequence ID" value="NZ_CP058649.1"/>
</dbReference>
<feature type="signal peptide" evidence="1">
    <location>
        <begin position="1"/>
        <end position="20"/>
    </location>
</feature>
<keyword evidence="3" id="KW-1185">Reference proteome</keyword>
<dbReference type="EMBL" id="CP058649">
    <property type="protein sequence ID" value="QUI21660.1"/>
    <property type="molecule type" value="Genomic_DNA"/>
</dbReference>
<gene>
    <name evidence="2" type="ORF">HZI73_04840</name>
</gene>
<dbReference type="KEGG" id="vpy:HZI73_04840"/>
<sequence>MRVVVLTVLMLSIFSIGAYAQTNEDTVVEEYRTGTILFRSVNSSDDLLPLIIDNITEKPTYISLTTSSYASQTVDELKTDIYVQKLVNGNWVELKKYTFTEYNTSSMTKIVSHYGIDSSDTHRAIFNHYATHEGVTHMKQHITSAH</sequence>